<organism evidence="3 4">
    <name type="scientific">Thermoproteota archaeon</name>
    <dbReference type="NCBI Taxonomy" id="2056631"/>
    <lineage>
        <taxon>Archaea</taxon>
        <taxon>Thermoproteota</taxon>
    </lineage>
</organism>
<dbReference type="InterPro" id="IPR003010">
    <property type="entry name" value="C-N_Hydrolase"/>
</dbReference>
<name>A0A497EW32_9CREN</name>
<dbReference type="Proteomes" id="UP000281962">
    <property type="component" value="Unassembled WGS sequence"/>
</dbReference>
<feature type="domain" description="CN hydrolase" evidence="2">
    <location>
        <begin position="3"/>
        <end position="255"/>
    </location>
</feature>
<dbReference type="AlphaFoldDB" id="A0A497EW32"/>
<reference evidence="3 4" key="1">
    <citation type="submission" date="2018-06" db="EMBL/GenBank/DDBJ databases">
        <title>Extensive metabolic versatility and redundancy in microbially diverse, dynamic hydrothermal sediments.</title>
        <authorList>
            <person name="Dombrowski N."/>
            <person name="Teske A."/>
            <person name="Baker B.J."/>
        </authorList>
    </citation>
    <scope>NUCLEOTIDE SEQUENCE [LARGE SCALE GENOMIC DNA]</scope>
    <source>
        <strain evidence="3">B30_G17</strain>
    </source>
</reference>
<evidence type="ECO:0000313" key="3">
    <source>
        <dbReference type="EMBL" id="RLE51366.1"/>
    </source>
</evidence>
<sequence>MRFIAASIQMKIRSFSRDENLKNALKMADKAAECKAKLIVYPEYFLTECPSKNKSLDELKKIAEPIPDGPTIKEFCKKAKEIEAYIVVGTILEIENDKIYNTSTLVNPKGEVIGKQRKTHPENHPSKHEVGLGITPSNDLHVFDTELGKIGILIDVDANVPEIPRVYALKGAEIICWPLNWSVRWAYLVPAIASTYAYVTQCYFIASNRAGLREEQIGPYPLYYMGPSVIANPEGEIIGYASGFYQCMALAEIDKELLKKIREYNKNTYPLWRRPKVFEDVIK</sequence>
<dbReference type="GO" id="GO:0016811">
    <property type="term" value="F:hydrolase activity, acting on carbon-nitrogen (but not peptide) bonds, in linear amides"/>
    <property type="evidence" value="ECO:0007669"/>
    <property type="project" value="UniProtKB-ARBA"/>
</dbReference>
<dbReference type="PROSITE" id="PS50263">
    <property type="entry name" value="CN_HYDROLASE"/>
    <property type="match status" value="1"/>
</dbReference>
<comment type="caution">
    <text evidence="3">The sequence shown here is derived from an EMBL/GenBank/DDBJ whole genome shotgun (WGS) entry which is preliminary data.</text>
</comment>
<proteinExistence type="predicted"/>
<dbReference type="CDD" id="cd07197">
    <property type="entry name" value="nitrilase"/>
    <property type="match status" value="1"/>
</dbReference>
<dbReference type="EMBL" id="QMQY01000005">
    <property type="protein sequence ID" value="RLE51366.1"/>
    <property type="molecule type" value="Genomic_DNA"/>
</dbReference>
<dbReference type="PANTHER" id="PTHR43674:SF2">
    <property type="entry name" value="BETA-UREIDOPROPIONASE"/>
    <property type="match status" value="1"/>
</dbReference>
<dbReference type="SUPFAM" id="SSF56317">
    <property type="entry name" value="Carbon-nitrogen hydrolase"/>
    <property type="match status" value="1"/>
</dbReference>
<evidence type="ECO:0000259" key="2">
    <source>
        <dbReference type="PROSITE" id="PS50263"/>
    </source>
</evidence>
<evidence type="ECO:0000256" key="1">
    <source>
        <dbReference type="ARBA" id="ARBA00022801"/>
    </source>
</evidence>
<keyword evidence="1" id="KW-0378">Hydrolase</keyword>
<dbReference type="InterPro" id="IPR050345">
    <property type="entry name" value="Aliph_Amidase/BUP"/>
</dbReference>
<protein>
    <recommendedName>
        <fullName evidence="2">CN hydrolase domain-containing protein</fullName>
    </recommendedName>
</protein>
<dbReference type="Gene3D" id="3.60.110.10">
    <property type="entry name" value="Carbon-nitrogen hydrolase"/>
    <property type="match status" value="1"/>
</dbReference>
<dbReference type="Pfam" id="PF00795">
    <property type="entry name" value="CN_hydrolase"/>
    <property type="match status" value="1"/>
</dbReference>
<dbReference type="InterPro" id="IPR036526">
    <property type="entry name" value="C-N_Hydrolase_sf"/>
</dbReference>
<dbReference type="PANTHER" id="PTHR43674">
    <property type="entry name" value="NITRILASE C965.09-RELATED"/>
    <property type="match status" value="1"/>
</dbReference>
<accession>A0A497EW32</accession>
<evidence type="ECO:0000313" key="4">
    <source>
        <dbReference type="Proteomes" id="UP000281962"/>
    </source>
</evidence>
<gene>
    <name evidence="3" type="ORF">DRJ21_00295</name>
</gene>